<keyword evidence="2" id="KW-0378">Hydrolase</keyword>
<dbReference type="EMBL" id="JBCHKQ010000002">
    <property type="protein sequence ID" value="MEM5947836.1"/>
    <property type="molecule type" value="Genomic_DNA"/>
</dbReference>
<dbReference type="PROSITE" id="PS51782">
    <property type="entry name" value="LYSM"/>
    <property type="match status" value="1"/>
</dbReference>
<dbReference type="InterPro" id="IPR018392">
    <property type="entry name" value="LysM"/>
</dbReference>
<dbReference type="RefSeq" id="WP_420069285.1">
    <property type="nucleotide sequence ID" value="NZ_JBCHKQ010000002.1"/>
</dbReference>
<dbReference type="GO" id="GO:0016787">
    <property type="term" value="F:hydrolase activity"/>
    <property type="evidence" value="ECO:0007669"/>
    <property type="project" value="UniProtKB-KW"/>
</dbReference>
<dbReference type="EC" id="3.4.24.-" evidence="2"/>
<dbReference type="Proteomes" id="UP001466331">
    <property type="component" value="Unassembled WGS sequence"/>
</dbReference>
<comment type="caution">
    <text evidence="2">The sequence shown here is derived from an EMBL/GenBank/DDBJ whole genome shotgun (WGS) entry which is preliminary data.</text>
</comment>
<dbReference type="CDD" id="cd12797">
    <property type="entry name" value="M23_peptidase"/>
    <property type="match status" value="1"/>
</dbReference>
<accession>A0ABU9UBI7</accession>
<dbReference type="SUPFAM" id="SSF51261">
    <property type="entry name" value="Duplicated hybrid motif"/>
    <property type="match status" value="1"/>
</dbReference>
<evidence type="ECO:0000313" key="3">
    <source>
        <dbReference type="Proteomes" id="UP001466331"/>
    </source>
</evidence>
<sequence length="300" mass="34104">MIITKKNIYYAALFSLTIICSAYAQYPIIKELSSEDPVFKQLEADIELFYKSIYQKAVDSPALVFFTYTPKPEESLIDISSIINISYDTIASLNHIQHPEELSSLGEIIIPNKNGLFIPEKEQNELERYLKKRERETSGEEITIIRNKNKEKFAFFPNDIFTPMERLYFLGVFFRFPIENAKITSFFGHRLDPFTGGNSFHHGIDVAAPVGTKVYPAQRGIVETTGKDSVLGLYIIIEHQNGYKTLYAHLGEIFVRRNQEVKTDTVIGTVGMTGKTTGPHLHFGIKTGIGWKDPLQVIKK</sequence>
<dbReference type="PANTHER" id="PTHR21666">
    <property type="entry name" value="PEPTIDASE-RELATED"/>
    <property type="match status" value="1"/>
</dbReference>
<dbReference type="PANTHER" id="PTHR21666:SF270">
    <property type="entry name" value="MUREIN HYDROLASE ACTIVATOR ENVC"/>
    <property type="match status" value="1"/>
</dbReference>
<proteinExistence type="predicted"/>
<name>A0ABU9UBI7_9SPIR</name>
<keyword evidence="3" id="KW-1185">Reference proteome</keyword>
<dbReference type="InterPro" id="IPR016047">
    <property type="entry name" value="M23ase_b-sheet_dom"/>
</dbReference>
<dbReference type="Gene3D" id="2.70.70.10">
    <property type="entry name" value="Glucose Permease (Domain IIA)"/>
    <property type="match status" value="1"/>
</dbReference>
<evidence type="ECO:0000259" key="1">
    <source>
        <dbReference type="PROSITE" id="PS51782"/>
    </source>
</evidence>
<dbReference type="InterPro" id="IPR011055">
    <property type="entry name" value="Dup_hybrid_motif"/>
</dbReference>
<evidence type="ECO:0000313" key="2">
    <source>
        <dbReference type="EMBL" id="MEM5947836.1"/>
    </source>
</evidence>
<reference evidence="2 3" key="1">
    <citation type="submission" date="2024-03" db="EMBL/GenBank/DDBJ databases">
        <title>Ignisphaera cupida sp. nov., a hyperthermophilic hydrolytic archaeon from a hot spring of Kamchatka, and proposal of Ignisphaeraceae fam. nov.</title>
        <authorList>
            <person name="Podosokorskaya O.A."/>
            <person name="Elcheninov A.G."/>
            <person name="Maltseva A.I."/>
            <person name="Zayulina K.S."/>
            <person name="Novikov A."/>
            <person name="Merkel A.Y."/>
        </authorList>
    </citation>
    <scope>NUCLEOTIDE SEQUENCE [LARGE SCALE GENOMIC DNA]</scope>
    <source>
        <strain evidence="2 3">38H-sp</strain>
    </source>
</reference>
<protein>
    <submittedName>
        <fullName evidence="2">M23 family metallopeptidase</fullName>
        <ecNumber evidence="2">3.4.24.-</ecNumber>
    </submittedName>
</protein>
<feature type="domain" description="LysM" evidence="1">
    <location>
        <begin position="66"/>
        <end position="110"/>
    </location>
</feature>
<dbReference type="Pfam" id="PF01551">
    <property type="entry name" value="Peptidase_M23"/>
    <property type="match status" value="1"/>
</dbReference>
<organism evidence="2 3">
    <name type="scientific">Rarispira pelagica</name>
    <dbReference type="NCBI Taxonomy" id="3141764"/>
    <lineage>
        <taxon>Bacteria</taxon>
        <taxon>Pseudomonadati</taxon>
        <taxon>Spirochaetota</taxon>
        <taxon>Spirochaetia</taxon>
        <taxon>Winmispirales</taxon>
        <taxon>Winmispiraceae</taxon>
        <taxon>Rarispira</taxon>
    </lineage>
</organism>
<dbReference type="InterPro" id="IPR050570">
    <property type="entry name" value="Cell_wall_metabolism_enzyme"/>
</dbReference>
<gene>
    <name evidence="2" type="ORF">WKV44_04690</name>
</gene>